<name>A0A0P0US53_9GAMM</name>
<protein>
    <submittedName>
        <fullName evidence="2">Uncharacterized protein</fullName>
    </submittedName>
</protein>
<accession>A0A0P0US53</accession>
<dbReference type="EMBL" id="AP013042">
    <property type="protein sequence ID" value="BAS67774.1"/>
    <property type="molecule type" value="Genomic_DNA"/>
</dbReference>
<organism evidence="2 3">
    <name type="scientific">endosymbiont of Bathymodiolus septemdierum str. Myojin knoll</name>
    <dbReference type="NCBI Taxonomy" id="1303921"/>
    <lineage>
        <taxon>Bacteria</taxon>
        <taxon>Pseudomonadati</taxon>
        <taxon>Pseudomonadota</taxon>
        <taxon>Gammaproteobacteria</taxon>
        <taxon>sulfur-oxidizing symbionts</taxon>
    </lineage>
</organism>
<dbReference type="InterPro" id="IPR010982">
    <property type="entry name" value="Lambda_DNA-bd_dom_sf"/>
</dbReference>
<reference evidence="2 3" key="1">
    <citation type="journal article" date="2000" name="Mar. Ecol. Prog. Ser.">
        <title>Phylogenetic characterization of endosymbionts in three hydrothermal vent mussels: influence on host distributions.</title>
        <authorList>
            <person name="Fujiwara Y."/>
            <person name="Takai K."/>
            <person name="Uematsu K."/>
            <person name="Tsuchida S."/>
            <person name="Hunt J.C."/>
            <person name="Hashimoto J."/>
        </authorList>
    </citation>
    <scope>NUCLEOTIDE SEQUENCE [LARGE SCALE GENOMIC DNA]</scope>
    <source>
        <strain evidence="2 3">Myojin Knoll</strain>
    </source>
</reference>
<dbReference type="KEGG" id="ebh:BSEPE_0781"/>
<dbReference type="AlphaFoldDB" id="A0A0P0US53"/>
<evidence type="ECO:0000313" key="3">
    <source>
        <dbReference type="Proteomes" id="UP000067399"/>
    </source>
</evidence>
<evidence type="ECO:0000313" key="2">
    <source>
        <dbReference type="EMBL" id="BAS67774.1"/>
    </source>
</evidence>
<sequence>MDITGTQSKQIREDLNLSQNKTAQGSRVNRGYLSMFEAGVFQLPEHYKQQLINFYASQGYLFTQNEMIIDNGYIDEPIDVNDDNRYYEEESCTENNNVTFNTTQSVDKEIVETSKIAINPKLANAILVITTLTIFHQIAKNNGFDIFDWIDDKLSSKKNNDYFDGFY</sequence>
<dbReference type="RefSeq" id="WP_066044357.1">
    <property type="nucleotide sequence ID" value="NZ_AP013042.1"/>
</dbReference>
<dbReference type="InterPro" id="IPR001387">
    <property type="entry name" value="Cro/C1-type_HTH"/>
</dbReference>
<evidence type="ECO:0000256" key="1">
    <source>
        <dbReference type="SAM" id="MobiDB-lite"/>
    </source>
</evidence>
<reference evidence="2 3" key="2">
    <citation type="journal article" date="2016" name="ISME J.">
        <title>Heterogeneous composition of key metabolic gene clusters in a vent mussel symbiont population.</title>
        <authorList>
            <person name="Ikuta T."/>
            <person name="Takaki Y."/>
            <person name="Nagai Y."/>
            <person name="Shimamura S."/>
            <person name="Tsuda M."/>
            <person name="Kawagucci S."/>
            <person name="Aoki Y."/>
            <person name="Inoue K."/>
            <person name="Teruya M."/>
            <person name="Satou K."/>
            <person name="Teruya K."/>
            <person name="Shimoji M."/>
            <person name="Tamotsu H."/>
            <person name="Hirano T."/>
            <person name="Maruyama T."/>
            <person name="Yoshida T."/>
        </authorList>
    </citation>
    <scope>NUCLEOTIDE SEQUENCE [LARGE SCALE GENOMIC DNA]</scope>
    <source>
        <strain evidence="2 3">Myojin Knoll</strain>
    </source>
</reference>
<feature type="region of interest" description="Disordered" evidence="1">
    <location>
        <begin position="1"/>
        <end position="22"/>
    </location>
</feature>
<dbReference type="SUPFAM" id="SSF47413">
    <property type="entry name" value="lambda repressor-like DNA-binding domains"/>
    <property type="match status" value="1"/>
</dbReference>
<keyword evidence="3" id="KW-1185">Reference proteome</keyword>
<gene>
    <name evidence="2" type="ORF">BSEPE_0781</name>
</gene>
<dbReference type="CDD" id="cd00093">
    <property type="entry name" value="HTH_XRE"/>
    <property type="match status" value="1"/>
</dbReference>
<dbReference type="Proteomes" id="UP000067399">
    <property type="component" value="Chromosome"/>
</dbReference>
<dbReference type="GO" id="GO:0003677">
    <property type="term" value="F:DNA binding"/>
    <property type="evidence" value="ECO:0007669"/>
    <property type="project" value="InterPro"/>
</dbReference>
<dbReference type="OrthoDB" id="10012735at2"/>
<proteinExistence type="predicted"/>